<dbReference type="AlphaFoldDB" id="A0A6P7H0I0"/>
<proteinExistence type="predicted"/>
<feature type="coiled-coil region" evidence="1">
    <location>
        <begin position="73"/>
        <end position="100"/>
    </location>
</feature>
<feature type="compositionally biased region" description="Low complexity" evidence="2">
    <location>
        <begin position="653"/>
        <end position="669"/>
    </location>
</feature>
<reference evidence="4" key="1">
    <citation type="submission" date="2025-08" db="UniProtKB">
        <authorList>
            <consortium name="RefSeq"/>
        </authorList>
    </citation>
    <scope>IDENTIFICATION</scope>
    <source>
        <tissue evidence="4">Whole insect</tissue>
    </source>
</reference>
<evidence type="ECO:0000256" key="1">
    <source>
        <dbReference type="SAM" id="Coils"/>
    </source>
</evidence>
<feature type="compositionally biased region" description="Basic residues" evidence="2">
    <location>
        <begin position="617"/>
        <end position="627"/>
    </location>
</feature>
<dbReference type="KEGG" id="dvv:114349339"/>
<gene>
    <name evidence="4" type="primary">LOC114349339</name>
</gene>
<keyword evidence="1" id="KW-0175">Coiled coil</keyword>
<protein>
    <submittedName>
        <fullName evidence="4">Uncharacterized protein LOC114349339</fullName>
    </submittedName>
</protein>
<feature type="signal peptide" evidence="3">
    <location>
        <begin position="1"/>
        <end position="21"/>
    </location>
</feature>
<evidence type="ECO:0000256" key="3">
    <source>
        <dbReference type="SAM" id="SignalP"/>
    </source>
</evidence>
<name>A0A6P7H0I0_DIAVI</name>
<feature type="compositionally biased region" description="Acidic residues" evidence="2">
    <location>
        <begin position="643"/>
        <end position="652"/>
    </location>
</feature>
<evidence type="ECO:0000256" key="2">
    <source>
        <dbReference type="SAM" id="MobiDB-lite"/>
    </source>
</evidence>
<feature type="region of interest" description="Disordered" evidence="2">
    <location>
        <begin position="610"/>
        <end position="669"/>
    </location>
</feature>
<dbReference type="InParanoid" id="A0A6P7H0I0"/>
<sequence length="669" mass="76854">MKRRKIAELLFWLVCLNDALCNCWCLATTTEHSAGLTVNKFQSALHQQNTFTILSSIEERLRSLDNVYSMQLSQNLEVKLDQYNRKLENLDNKITRLEALVMLNLGKVSENISTKNFKDDLTKTDILRKLDSTYEGVTHRLNYIERKLEVNSELFQDKLEAMFKHLDKMDKDAIKRDSDLETEVSAAISGIKNLTTTYKILERKVMNVTEDDLAVAKHTLNLLTKYNMENRKSVNKLHDNIVGNLQYLDNRTSQQMKISDDTNTFLKQMKIELKEDFNSYANKVADMNSDMWKSTDTTEDDLKNIGVIVNSTKVELQNGVRSLMIQIGKLSHKDTALVSGVDYKDLDKKLTANIEKILTNQDVFLESCHRLQMDESQIESEISVMLNKLIDMLEKKLSTEAKDMKNFEKNLKSHDNRINRNMMQANQNIISLFEKSTVNAQLLTNEIRKVGTDINALFTFVQTTINDGSATTSVATTKVILDKLILLERTTRDIQYILYNEKPENVSNYQIHKEIQRLTKSLTTSIEKINNSSRDSQLCQNNVVKKLENIIHKRNDTVSSPQFLPTSTITPLQNHTIRESVAKIFGEKPKPKRKCKQNVRNLIDIRAGGDCEEQTKNPRRPARKRKMKYDIDIRTDLGSDNNGNDDEDEDYTDTTATTTEESTTTEITT</sequence>
<evidence type="ECO:0000313" key="4">
    <source>
        <dbReference type="RefSeq" id="XP_028155481.1"/>
    </source>
</evidence>
<keyword evidence="3" id="KW-0732">Signal</keyword>
<organism evidence="4">
    <name type="scientific">Diabrotica virgifera virgifera</name>
    <name type="common">western corn rootworm</name>
    <dbReference type="NCBI Taxonomy" id="50390"/>
    <lineage>
        <taxon>Eukaryota</taxon>
        <taxon>Metazoa</taxon>
        <taxon>Ecdysozoa</taxon>
        <taxon>Arthropoda</taxon>
        <taxon>Hexapoda</taxon>
        <taxon>Insecta</taxon>
        <taxon>Pterygota</taxon>
        <taxon>Neoptera</taxon>
        <taxon>Endopterygota</taxon>
        <taxon>Coleoptera</taxon>
        <taxon>Polyphaga</taxon>
        <taxon>Cucujiformia</taxon>
        <taxon>Chrysomeloidea</taxon>
        <taxon>Chrysomelidae</taxon>
        <taxon>Galerucinae</taxon>
        <taxon>Diabroticina</taxon>
        <taxon>Diabroticites</taxon>
        <taxon>Diabrotica</taxon>
    </lineage>
</organism>
<feature type="compositionally biased region" description="Basic and acidic residues" evidence="2">
    <location>
        <begin position="628"/>
        <end position="637"/>
    </location>
</feature>
<feature type="chain" id="PRO_5027595093" evidence="3">
    <location>
        <begin position="22"/>
        <end position="669"/>
    </location>
</feature>
<dbReference type="OrthoDB" id="6372889at2759"/>
<dbReference type="RefSeq" id="XP_028155481.1">
    <property type="nucleotide sequence ID" value="XM_028299680.1"/>
</dbReference>
<accession>A0A6P7H0I0</accession>